<evidence type="ECO:0000313" key="2">
    <source>
        <dbReference type="Proteomes" id="UP000074294"/>
    </source>
</evidence>
<sequence>MVSSSTSSLASASLCATTTFANPLKLLNPSTMTKSTPDKLFRISSSLADRFSILATSPGAKDTTSSAPALACAQVSLPALSMVKCFSGMCFTVPTR</sequence>
<reference evidence="1 2" key="1">
    <citation type="journal article" date="2016" name="Nat. Microbiol.">
        <title>Genomic inference of the metabolism of cosmopolitan subsurface Archaea, Hadesarchaea.</title>
        <authorList>
            <person name="Baker B.J."/>
            <person name="Saw J.H."/>
            <person name="Lind A.E."/>
            <person name="Lazar C.S."/>
            <person name="Hinrichs K.-U."/>
            <person name="Teske A.P."/>
            <person name="Ettema T.J."/>
        </authorList>
    </citation>
    <scope>NUCLEOTIDE SEQUENCE [LARGE SCALE GENOMIC DNA]</scope>
</reference>
<dbReference type="AlphaFoldDB" id="A0A147JX62"/>
<gene>
    <name evidence="1" type="ORF">APZ16_05725</name>
</gene>
<evidence type="ECO:0000313" key="1">
    <source>
        <dbReference type="EMBL" id="KUO41082.1"/>
    </source>
</evidence>
<dbReference type="EMBL" id="LQMQ01000028">
    <property type="protein sequence ID" value="KUO41082.1"/>
    <property type="molecule type" value="Genomic_DNA"/>
</dbReference>
<dbReference type="Proteomes" id="UP000074294">
    <property type="component" value="Unassembled WGS sequence"/>
</dbReference>
<comment type="caution">
    <text evidence="1">The sequence shown here is derived from an EMBL/GenBank/DDBJ whole genome shotgun (WGS) entry which is preliminary data.</text>
</comment>
<protein>
    <submittedName>
        <fullName evidence="1">Uncharacterized protein</fullName>
    </submittedName>
</protein>
<name>A0A147JX62_HADYE</name>
<proteinExistence type="predicted"/>
<organism evidence="1 2">
    <name type="scientific">Hadarchaeum yellowstonense</name>
    <dbReference type="NCBI Taxonomy" id="1776334"/>
    <lineage>
        <taxon>Archaea</taxon>
        <taxon>Methanobacteriati</taxon>
        <taxon>Candidatus Hadarchaeota</taxon>
        <taxon>Candidatus Hadarchaeia</taxon>
        <taxon>Candidatus Hadarchaeales</taxon>
        <taxon>Candidatus Hadarchaeaceae</taxon>
        <taxon>Candidatus Hadarchaeum</taxon>
    </lineage>
</organism>
<accession>A0A147JX62</accession>